<sequence length="28" mass="3706">MTWHFYFNQCWSWESVLELHLMWFWQIG</sequence>
<dbReference type="AlphaFoldDB" id="A0A2P2IHE1"/>
<protein>
    <submittedName>
        <fullName evidence="1">Uncharacterized protein</fullName>
    </submittedName>
</protein>
<organism evidence="1">
    <name type="scientific">Rhizophora mucronata</name>
    <name type="common">Asiatic mangrove</name>
    <dbReference type="NCBI Taxonomy" id="61149"/>
    <lineage>
        <taxon>Eukaryota</taxon>
        <taxon>Viridiplantae</taxon>
        <taxon>Streptophyta</taxon>
        <taxon>Embryophyta</taxon>
        <taxon>Tracheophyta</taxon>
        <taxon>Spermatophyta</taxon>
        <taxon>Magnoliopsida</taxon>
        <taxon>eudicotyledons</taxon>
        <taxon>Gunneridae</taxon>
        <taxon>Pentapetalae</taxon>
        <taxon>rosids</taxon>
        <taxon>fabids</taxon>
        <taxon>Malpighiales</taxon>
        <taxon>Rhizophoraceae</taxon>
        <taxon>Rhizophora</taxon>
    </lineage>
</organism>
<name>A0A2P2IHE1_RHIMU</name>
<dbReference type="EMBL" id="GGEC01000160">
    <property type="protein sequence ID" value="MBW80643.1"/>
    <property type="molecule type" value="Transcribed_RNA"/>
</dbReference>
<evidence type="ECO:0000313" key="1">
    <source>
        <dbReference type="EMBL" id="MBW80643.1"/>
    </source>
</evidence>
<accession>A0A2P2IHE1</accession>
<proteinExistence type="predicted"/>
<reference evidence="1" key="1">
    <citation type="submission" date="2018-02" db="EMBL/GenBank/DDBJ databases">
        <title>Rhizophora mucronata_Transcriptome.</title>
        <authorList>
            <person name="Meera S.P."/>
            <person name="Sreeshan A."/>
            <person name="Augustine A."/>
        </authorList>
    </citation>
    <scope>NUCLEOTIDE SEQUENCE</scope>
    <source>
        <tissue evidence="1">Leaf</tissue>
    </source>
</reference>